<dbReference type="AlphaFoldDB" id="A0A7W6NK62"/>
<dbReference type="Proteomes" id="UP000528286">
    <property type="component" value="Unassembled WGS sequence"/>
</dbReference>
<dbReference type="EMBL" id="JACIEZ010000002">
    <property type="protein sequence ID" value="MBB4064060.1"/>
    <property type="molecule type" value="Genomic_DNA"/>
</dbReference>
<comment type="caution">
    <text evidence="1">The sequence shown here is derived from an EMBL/GenBank/DDBJ whole genome shotgun (WGS) entry which is preliminary data.</text>
</comment>
<gene>
    <name evidence="1" type="ORF">GGR23_001237</name>
</gene>
<dbReference type="RefSeq" id="WP_183365302.1">
    <property type="nucleotide sequence ID" value="NZ_JACIEZ010000002.1"/>
</dbReference>
<protein>
    <submittedName>
        <fullName evidence="1">Uncharacterized protein</fullName>
    </submittedName>
</protein>
<accession>A0A7W6NK62</accession>
<proteinExistence type="predicted"/>
<sequence>MQKIIRNAKLATSGRPLVEDYSAVKELLEQGLGHRAIAEKLSISKDRVKRIRRLIEEASFISSDTDTVASPSEKDDIKERIATAELTVPYSNWIGDGWIRECADPQEVYETDEEGEQVLVGVKLDPGVMWPEGWHGAKTLEEICISPDVPKPRSTLKTGYLLTGMQDKTPAHGPLLINMCALASARGYDYIEAGVFTYGKGLFASGKKKDLVEVADWSSLLTDIVTRSRRHLAKDVQACFEMNMSPTKANPLTGLNSYVRGKTSIFAHPRRAVQSVPRPQTSDPVTLWTTGACTVPNYVLREAGLKALQRHTIGFLIVEIDDQDRVFIRNIDADPETGNFFDLDLFVSAGNVYTVDEVIEISEGQVDRPFLGIPCTHRKDIHAPYARAYWGYGGNPENDIPLIDLAKPKGQAFNDLLDGKAINHHEDKTPILVYKRHARQDQHLEEELKQAADFLIETSRPFCKTYVTYSNHDDFVARWLQRPSTEIAVENQKIWHLANFEWREAIDKGEKFDVFEWLLRRANSNAAFEIVNADTPLDVYGVRYEFHGDKGPNGSRGSTAGLAKLGLKISKAHDHTIAWVDDCVSMGNLIHSADYATGPTSWVGAWCLGHADGNRQLGLLVGDKYRA</sequence>
<evidence type="ECO:0000313" key="2">
    <source>
        <dbReference type="Proteomes" id="UP000528286"/>
    </source>
</evidence>
<name>A0A7W6NK62_9HYPH</name>
<organism evidence="1 2">
    <name type="scientific">Gellertiella hungarica</name>
    <dbReference type="NCBI Taxonomy" id="1572859"/>
    <lineage>
        <taxon>Bacteria</taxon>
        <taxon>Pseudomonadati</taxon>
        <taxon>Pseudomonadota</taxon>
        <taxon>Alphaproteobacteria</taxon>
        <taxon>Hyphomicrobiales</taxon>
        <taxon>Rhizobiaceae</taxon>
        <taxon>Gellertiella</taxon>
    </lineage>
</organism>
<evidence type="ECO:0000313" key="1">
    <source>
        <dbReference type="EMBL" id="MBB4064060.1"/>
    </source>
</evidence>
<keyword evidence="2" id="KW-1185">Reference proteome</keyword>
<reference evidence="1 2" key="1">
    <citation type="submission" date="2020-08" db="EMBL/GenBank/DDBJ databases">
        <title>Genomic Encyclopedia of Type Strains, Phase IV (KMG-IV): sequencing the most valuable type-strain genomes for metagenomic binning, comparative biology and taxonomic classification.</title>
        <authorList>
            <person name="Goeker M."/>
        </authorList>
    </citation>
    <scope>NUCLEOTIDE SEQUENCE [LARGE SCALE GENOMIC DNA]</scope>
    <source>
        <strain evidence="1 2">DSM 29853</strain>
    </source>
</reference>